<feature type="domain" description="PAS" evidence="1">
    <location>
        <begin position="160"/>
        <end position="231"/>
    </location>
</feature>
<name>A0A420WI29_9PROT</name>
<dbReference type="InterPro" id="IPR000014">
    <property type="entry name" value="PAS"/>
</dbReference>
<dbReference type="Gene3D" id="3.30.450.20">
    <property type="entry name" value="PAS domain"/>
    <property type="match status" value="3"/>
</dbReference>
<evidence type="ECO:0000313" key="3">
    <source>
        <dbReference type="Proteomes" id="UP000277424"/>
    </source>
</evidence>
<dbReference type="Pfam" id="PF02954">
    <property type="entry name" value="HTH_8"/>
    <property type="match status" value="1"/>
</dbReference>
<dbReference type="Gene3D" id="1.10.10.60">
    <property type="entry name" value="Homeodomain-like"/>
    <property type="match status" value="1"/>
</dbReference>
<accession>A0A420WI29</accession>
<dbReference type="SUPFAM" id="SSF46689">
    <property type="entry name" value="Homeodomain-like"/>
    <property type="match status" value="1"/>
</dbReference>
<evidence type="ECO:0000259" key="1">
    <source>
        <dbReference type="PROSITE" id="PS50112"/>
    </source>
</evidence>
<dbReference type="PROSITE" id="PS50112">
    <property type="entry name" value="PAS"/>
    <property type="match status" value="1"/>
</dbReference>
<dbReference type="InterPro" id="IPR011785">
    <property type="entry name" value="Tscrpt_reg_PpsR-CrtJ"/>
</dbReference>
<dbReference type="SUPFAM" id="SSF55785">
    <property type="entry name" value="PYP-like sensor domain (PAS domain)"/>
    <property type="match status" value="1"/>
</dbReference>
<organism evidence="2 3">
    <name type="scientific">Oceanibaculum indicum</name>
    <dbReference type="NCBI Taxonomy" id="526216"/>
    <lineage>
        <taxon>Bacteria</taxon>
        <taxon>Pseudomonadati</taxon>
        <taxon>Pseudomonadota</taxon>
        <taxon>Alphaproteobacteria</taxon>
        <taxon>Rhodospirillales</taxon>
        <taxon>Oceanibaculaceae</taxon>
        <taxon>Oceanibaculum</taxon>
    </lineage>
</organism>
<dbReference type="AlphaFoldDB" id="A0A420WI29"/>
<dbReference type="Gene3D" id="1.20.5.430">
    <property type="match status" value="1"/>
</dbReference>
<dbReference type="Pfam" id="PF13426">
    <property type="entry name" value="PAS_9"/>
    <property type="match status" value="1"/>
</dbReference>
<dbReference type="InterPro" id="IPR002197">
    <property type="entry name" value="HTH_Fis"/>
</dbReference>
<reference evidence="2 3" key="1">
    <citation type="submission" date="2018-10" db="EMBL/GenBank/DDBJ databases">
        <title>Comparative analysis of microorganisms from saline springs in Andes Mountain Range, Colombia.</title>
        <authorList>
            <person name="Rubin E."/>
        </authorList>
    </citation>
    <scope>NUCLEOTIDE SEQUENCE [LARGE SCALE GENOMIC DNA]</scope>
    <source>
        <strain evidence="2 3">USBA 36</strain>
    </source>
</reference>
<dbReference type="GO" id="GO:0043565">
    <property type="term" value="F:sequence-specific DNA binding"/>
    <property type="evidence" value="ECO:0007669"/>
    <property type="project" value="InterPro"/>
</dbReference>
<comment type="caution">
    <text evidence="2">The sequence shown here is derived from an EMBL/GenBank/DDBJ whole genome shotgun (WGS) entry which is preliminary data.</text>
</comment>
<dbReference type="InterPro" id="IPR035965">
    <property type="entry name" value="PAS-like_dom_sf"/>
</dbReference>
<dbReference type="EMBL" id="RBIG01000002">
    <property type="protein sequence ID" value="RKQ70627.1"/>
    <property type="molecule type" value="Genomic_DNA"/>
</dbReference>
<proteinExistence type="predicted"/>
<dbReference type="InterPro" id="IPR009057">
    <property type="entry name" value="Homeodomain-like_sf"/>
</dbReference>
<dbReference type="PRINTS" id="PR01590">
    <property type="entry name" value="HTHFIS"/>
</dbReference>
<protein>
    <submittedName>
        <fullName evidence="2">Transcriptional regulator PpsR</fullName>
    </submittedName>
</protein>
<dbReference type="NCBIfam" id="TIGR02040">
    <property type="entry name" value="PpsR-CrtJ"/>
    <property type="match status" value="1"/>
</dbReference>
<gene>
    <name evidence="2" type="ORF">BCL74_2577</name>
</gene>
<evidence type="ECO:0000313" key="2">
    <source>
        <dbReference type="EMBL" id="RKQ70627.1"/>
    </source>
</evidence>
<sequence length="481" mass="52216">MTPPNGHPGSEIQGVDGGLLKKLDPDALVSLISLGADIVMFVDDKGIISSIRISDPRLDEWGVTGFAGKRLADCVTIESVPKVEAMLAPDTKNRPARGYQVNHRVDGRPDLPVVYSAHRADWLPFTLVIGRDLRQQSLDQQRLVETQMAMEADYRALQEAEARYRTAFKLSAVAHLMLDGDRKSVLDANAAALTLLGAGKGSLTGKPLRDFFGKQERERLTDAISEARHSASPVLIDSILSAKGEEMSLSLRSYRENGVTNLFVSLWPSSGAQEIRLQRGAEPAAGFAIDLSGVPEAAVQTDADGQIQAANTLFLDFVHAPSLSQVIGRHIGSWFTKAAIDIHVLFSRLVDEVVVRGFSSVLTDNLSGDRQVSLSARQNPDTGTVQILVIPQILSNERIALPPPRSVDQAEGFASLVGKVPLKELIRESLDVIEKICIEAALDQTNNNRAGAAEILGLSRQSLYIKLRRHGLEDYRPASAS</sequence>
<dbReference type="SMART" id="SM00091">
    <property type="entry name" value="PAS"/>
    <property type="match status" value="2"/>
</dbReference>
<dbReference type="Proteomes" id="UP000277424">
    <property type="component" value="Unassembled WGS sequence"/>
</dbReference>